<dbReference type="EMBL" id="JAGFBS010000022">
    <property type="protein sequence ID" value="KAG6373286.1"/>
    <property type="molecule type" value="Genomic_DNA"/>
</dbReference>
<evidence type="ECO:0000313" key="3">
    <source>
        <dbReference type="Proteomes" id="UP000683000"/>
    </source>
</evidence>
<gene>
    <name evidence="2" type="ORF">JVT61DRAFT_6411</name>
</gene>
<sequence length="283" mass="32512">MEFNKYNFDARDGEHNAAMAAPSDDEVEIIEDDEPVAEELHHARLIPHEQLAAEPFDVAYVHEQQHINGLVPQQEVLAAIQRETNVTGGKDYAMAFNAMQTQVRHLSTLKHFAESQRESHAISLLRECSCIIIDNQFLLNTSHCDVIPHVKEHFINFVLYLGNHIGLDALLPPQHILVNQVFFLTWNFHQRNRLWPDSVGAHLPFSTTSRMMCMGKRFQEEFWIAFTPHVLVEHDDHHPPLAELMAPLNAPSSALLPRHQNMFIMFLGFIFARLCIQDIVCDR</sequence>
<organism evidence="2 3">
    <name type="scientific">Boletus reticuloceps</name>
    <dbReference type="NCBI Taxonomy" id="495285"/>
    <lineage>
        <taxon>Eukaryota</taxon>
        <taxon>Fungi</taxon>
        <taxon>Dikarya</taxon>
        <taxon>Basidiomycota</taxon>
        <taxon>Agaricomycotina</taxon>
        <taxon>Agaricomycetes</taxon>
        <taxon>Agaricomycetidae</taxon>
        <taxon>Boletales</taxon>
        <taxon>Boletineae</taxon>
        <taxon>Boletaceae</taxon>
        <taxon>Boletoideae</taxon>
        <taxon>Boletus</taxon>
    </lineage>
</organism>
<accession>A0A8I2YJV8</accession>
<proteinExistence type="predicted"/>
<dbReference type="AlphaFoldDB" id="A0A8I2YJV8"/>
<name>A0A8I2YJV8_9AGAM</name>
<keyword evidence="3" id="KW-1185">Reference proteome</keyword>
<dbReference type="InterPro" id="IPR058503">
    <property type="entry name" value="DUF8190"/>
</dbReference>
<feature type="domain" description="DUF8190" evidence="1">
    <location>
        <begin position="184"/>
        <end position="282"/>
    </location>
</feature>
<dbReference type="Proteomes" id="UP000683000">
    <property type="component" value="Unassembled WGS sequence"/>
</dbReference>
<comment type="caution">
    <text evidence="2">The sequence shown here is derived from an EMBL/GenBank/DDBJ whole genome shotgun (WGS) entry which is preliminary data.</text>
</comment>
<dbReference type="OrthoDB" id="2736611at2759"/>
<evidence type="ECO:0000313" key="2">
    <source>
        <dbReference type="EMBL" id="KAG6373286.1"/>
    </source>
</evidence>
<evidence type="ECO:0000259" key="1">
    <source>
        <dbReference type="Pfam" id="PF26608"/>
    </source>
</evidence>
<reference evidence="2" key="1">
    <citation type="submission" date="2021-03" db="EMBL/GenBank/DDBJ databases">
        <title>Evolutionary innovations through gain and loss of genes in the ectomycorrhizal Boletales.</title>
        <authorList>
            <person name="Wu G."/>
            <person name="Miyauchi S."/>
            <person name="Morin E."/>
            <person name="Yang Z.-L."/>
            <person name="Xu J."/>
            <person name="Martin F.M."/>
        </authorList>
    </citation>
    <scope>NUCLEOTIDE SEQUENCE</scope>
    <source>
        <strain evidence="2">BR01</strain>
    </source>
</reference>
<protein>
    <recommendedName>
        <fullName evidence="1">DUF8190 domain-containing protein</fullName>
    </recommendedName>
</protein>
<dbReference type="Pfam" id="PF26608">
    <property type="entry name" value="DUF8190"/>
    <property type="match status" value="1"/>
</dbReference>